<protein>
    <submittedName>
        <fullName evidence="2">Uncharacterized protein</fullName>
    </submittedName>
</protein>
<keyword evidence="1" id="KW-1185">Reference proteome</keyword>
<evidence type="ECO:0000313" key="1">
    <source>
        <dbReference type="Proteomes" id="UP000887565"/>
    </source>
</evidence>
<sequence length="243" mass="25452">MKQLTSGGTFQGTSAMWYRLTGRGSFIELQQGCSSALVVKLADTQKDKELKKSNVANPLKSALTTPAGLSGLSLGQPCSANPLLSLLQTVGLNSLNTLTLQQQLALLASNATTTSNIPNVPNLPNWLNTDFGVGYNSGINPNLMQNLPALTLLNSFSGTNRSSTLNSGQQSIVNNANFSLYVGLEVRQIDKHTSLMPGNNALLSALPMAHQQSSPSFFANNAAAIGNAATGDACSQLSGINQN</sequence>
<evidence type="ECO:0000313" key="2">
    <source>
        <dbReference type="WBParaSite" id="nRc.2.0.1.t12711-RA"/>
    </source>
</evidence>
<proteinExistence type="predicted"/>
<dbReference type="AlphaFoldDB" id="A0A915IEU1"/>
<organism evidence="1 2">
    <name type="scientific">Romanomermis culicivorax</name>
    <name type="common">Nematode worm</name>
    <dbReference type="NCBI Taxonomy" id="13658"/>
    <lineage>
        <taxon>Eukaryota</taxon>
        <taxon>Metazoa</taxon>
        <taxon>Ecdysozoa</taxon>
        <taxon>Nematoda</taxon>
        <taxon>Enoplea</taxon>
        <taxon>Dorylaimia</taxon>
        <taxon>Mermithida</taxon>
        <taxon>Mermithoidea</taxon>
        <taxon>Mermithidae</taxon>
        <taxon>Romanomermis</taxon>
    </lineage>
</organism>
<reference evidence="2" key="1">
    <citation type="submission" date="2022-11" db="UniProtKB">
        <authorList>
            <consortium name="WormBaseParasite"/>
        </authorList>
    </citation>
    <scope>IDENTIFICATION</scope>
</reference>
<name>A0A915IEU1_ROMCU</name>
<dbReference type="WBParaSite" id="nRc.2.0.1.t12711-RA">
    <property type="protein sequence ID" value="nRc.2.0.1.t12711-RA"/>
    <property type="gene ID" value="nRc.2.0.1.g12711"/>
</dbReference>
<dbReference type="Proteomes" id="UP000887565">
    <property type="component" value="Unplaced"/>
</dbReference>
<accession>A0A915IEU1</accession>